<dbReference type="InterPro" id="IPR036155">
    <property type="entry name" value="Crypto/Photolyase_N_sf"/>
</dbReference>
<comment type="cofactor">
    <cofactor evidence="6">
        <name>FAD</name>
        <dbReference type="ChEBI" id="CHEBI:57692"/>
    </cofactor>
    <text evidence="6">Binds 1 FAD per subunit.</text>
</comment>
<name>A0AB38YJQ5_9GAMM</name>
<dbReference type="InterPro" id="IPR036134">
    <property type="entry name" value="Crypto/Photolyase_FAD-like_sf"/>
</dbReference>
<gene>
    <name evidence="10" type="ORF">NFC81_07030</name>
</gene>
<comment type="similarity">
    <text evidence="8">Belongs to the DNA photolyase family.</text>
</comment>
<dbReference type="EMBL" id="CP101717">
    <property type="protein sequence ID" value="WLD59526.1"/>
    <property type="molecule type" value="Genomic_DNA"/>
</dbReference>
<dbReference type="RefSeq" id="WP_304996818.1">
    <property type="nucleotide sequence ID" value="NZ_CP101717.1"/>
</dbReference>
<dbReference type="InterPro" id="IPR002081">
    <property type="entry name" value="Cryptochrome/DNA_photolyase_1"/>
</dbReference>
<accession>A0AB38YJQ5</accession>
<dbReference type="Pfam" id="PF00875">
    <property type="entry name" value="DNA_photolyase"/>
    <property type="match status" value="1"/>
</dbReference>
<dbReference type="InterPro" id="IPR018394">
    <property type="entry name" value="DNA_photolyase_1_CS_C"/>
</dbReference>
<dbReference type="InterPro" id="IPR014729">
    <property type="entry name" value="Rossmann-like_a/b/a_fold"/>
</dbReference>
<feature type="binding site" evidence="6">
    <location>
        <position position="203"/>
    </location>
    <ligand>
        <name>FAD</name>
        <dbReference type="ChEBI" id="CHEBI:57692"/>
    </ligand>
</feature>
<dbReference type="SUPFAM" id="SSF48173">
    <property type="entry name" value="Cryptochrome/photolyase FAD-binding domain"/>
    <property type="match status" value="1"/>
</dbReference>
<proteinExistence type="inferred from homology"/>
<dbReference type="GO" id="GO:0006139">
    <property type="term" value="P:nucleobase-containing compound metabolic process"/>
    <property type="evidence" value="ECO:0007669"/>
    <property type="project" value="UniProtKB-ARBA"/>
</dbReference>
<feature type="site" description="Electron transfer via tryptophanyl radical" evidence="7">
    <location>
        <position position="357"/>
    </location>
</feature>
<dbReference type="GO" id="GO:0006950">
    <property type="term" value="P:response to stress"/>
    <property type="evidence" value="ECO:0007669"/>
    <property type="project" value="UniProtKB-ARBA"/>
</dbReference>
<dbReference type="Gene3D" id="1.10.579.10">
    <property type="entry name" value="DNA Cyclobutane Dipyrimidine Photolyase, subunit A, domain 3"/>
    <property type="match status" value="1"/>
</dbReference>
<evidence type="ECO:0000259" key="9">
    <source>
        <dbReference type="PROSITE" id="PS51645"/>
    </source>
</evidence>
<comment type="cofactor">
    <cofactor evidence="1">
        <name>(6R)-5,10-methylene-5,6,7,8-tetrahydrofolate</name>
        <dbReference type="ChEBI" id="CHEBI:15636"/>
    </cofactor>
</comment>
<dbReference type="InterPro" id="IPR005101">
    <property type="entry name" value="Cryptochr/Photolyase_FAD-bd"/>
</dbReference>
<dbReference type="GO" id="GO:0003904">
    <property type="term" value="F:deoxyribodipyrimidine photo-lyase activity"/>
    <property type="evidence" value="ECO:0007669"/>
    <property type="project" value="TreeGrafter"/>
</dbReference>
<evidence type="ECO:0000256" key="1">
    <source>
        <dbReference type="ARBA" id="ARBA00001932"/>
    </source>
</evidence>
<feature type="binding site" evidence="6">
    <location>
        <position position="246"/>
    </location>
    <ligand>
        <name>FAD</name>
        <dbReference type="ChEBI" id="CHEBI:57692"/>
    </ligand>
</feature>
<evidence type="ECO:0000256" key="7">
    <source>
        <dbReference type="PIRSR" id="PIRSR602081-2"/>
    </source>
</evidence>
<dbReference type="PROSITE" id="PS51645">
    <property type="entry name" value="PHR_CRY_ALPHA_BETA"/>
    <property type="match status" value="1"/>
</dbReference>
<feature type="site" description="Electron transfer via tryptophanyl radical" evidence="7">
    <location>
        <position position="281"/>
    </location>
</feature>
<evidence type="ECO:0000256" key="5">
    <source>
        <dbReference type="ARBA" id="ARBA00022991"/>
    </source>
</evidence>
<comment type="similarity">
    <text evidence="2">Belongs to the DNA photolyase class-1 family.</text>
</comment>
<keyword evidence="3 6" id="KW-0285">Flavoprotein</keyword>
<dbReference type="AlphaFoldDB" id="A0AB38YJQ5"/>
<feature type="binding site" evidence="6">
    <location>
        <begin position="347"/>
        <end position="349"/>
    </location>
    <ligand>
        <name>FAD</name>
        <dbReference type="ChEBI" id="CHEBI:57692"/>
    </ligand>
</feature>
<dbReference type="Gene3D" id="1.25.40.80">
    <property type="match status" value="1"/>
</dbReference>
<dbReference type="PROSITE" id="PS00394">
    <property type="entry name" value="DNA_PHOTOLYASES_1_1"/>
    <property type="match status" value="1"/>
</dbReference>
<evidence type="ECO:0000313" key="10">
    <source>
        <dbReference type="EMBL" id="WLD59526.1"/>
    </source>
</evidence>
<keyword evidence="5 8" id="KW-0157">Chromophore</keyword>
<reference evidence="10" key="1">
    <citation type="submission" date="2022-07" db="EMBL/GenBank/DDBJ databases">
        <title>Complete genome sequence of Salinispirillum sp. LH10-3-1 capable of multiple carbohydrate inversion isolated from a soda lake.</title>
        <authorList>
            <person name="Liu J."/>
            <person name="Zhai Y."/>
            <person name="Zhang H."/>
            <person name="Yang H."/>
            <person name="Qu J."/>
            <person name="Li J."/>
        </authorList>
    </citation>
    <scope>NUCLEOTIDE SEQUENCE</scope>
    <source>
        <strain evidence="10">LH 10-3-1</strain>
    </source>
</reference>
<sequence>MKLVWLRTSVRLLDNPVWSLTGLDNSTSVPHRVVLTPTPEQYRQHGYGERKITPWLAQFAAFAEHLRAAGIDVELTELPSYRAAAEHVLETAERVKANEVIADREYGLNERRRDSWLGKRLKTLGIPLTLTNDRVTYAPENLLNLQGQPFKVYTAYKNAWRKQWAHTPQPPYPRPNWASTLPQPEEDAQHKLNEYVDDKLRHYEQARNELTQPVVSGLSPLIANGLLTTRQAFAAAPNDSDAALHWLNEWIWREFFHAVAYHFPDIYLHKALQRWTDDVPWSKDVQLFERWRDGQTGYPIIDAAMRQLKATGQMPNRARMFTSAFLSKDLHVDWRLGEAWFLDQLVDADFVANNGNWQWGASTGVDAAPYFRVFNPQRQAEKFDPDGTYIRTWVTELANLPGKAVHNPSPMERAALGYPEPIVIHAEAAARTKQLFAQAKEQYFSVQPESSSQ</sequence>
<evidence type="ECO:0000256" key="6">
    <source>
        <dbReference type="PIRSR" id="PIRSR602081-1"/>
    </source>
</evidence>
<dbReference type="SUPFAM" id="SSF52425">
    <property type="entry name" value="Cryptochrome/photolyase, N-terminal domain"/>
    <property type="match status" value="1"/>
</dbReference>
<organism evidence="10">
    <name type="scientific">Salinispirillum sp. LH 10-3-1</name>
    <dbReference type="NCBI Taxonomy" id="2952525"/>
    <lineage>
        <taxon>Bacteria</taxon>
        <taxon>Pseudomonadati</taxon>
        <taxon>Pseudomonadota</taxon>
        <taxon>Gammaproteobacteria</taxon>
        <taxon>Oceanospirillales</taxon>
        <taxon>Saccharospirillaceae</taxon>
        <taxon>Salinispirillum</taxon>
    </lineage>
</organism>
<dbReference type="GO" id="GO:0009416">
    <property type="term" value="P:response to light stimulus"/>
    <property type="evidence" value="ECO:0007669"/>
    <property type="project" value="TreeGrafter"/>
</dbReference>
<dbReference type="PANTHER" id="PTHR11455">
    <property type="entry name" value="CRYPTOCHROME"/>
    <property type="match status" value="1"/>
</dbReference>
<dbReference type="GO" id="GO:0003677">
    <property type="term" value="F:DNA binding"/>
    <property type="evidence" value="ECO:0007669"/>
    <property type="project" value="TreeGrafter"/>
</dbReference>
<dbReference type="Gene3D" id="3.40.50.620">
    <property type="entry name" value="HUPs"/>
    <property type="match status" value="1"/>
</dbReference>
<dbReference type="PRINTS" id="PR00147">
    <property type="entry name" value="DNAPHOTLYASE"/>
</dbReference>
<feature type="binding site" evidence="6">
    <location>
        <begin position="249"/>
        <end position="256"/>
    </location>
    <ligand>
        <name>FAD</name>
        <dbReference type="ChEBI" id="CHEBI:57692"/>
    </ligand>
</feature>
<keyword evidence="4 6" id="KW-0274">FAD</keyword>
<evidence type="ECO:0000256" key="2">
    <source>
        <dbReference type="ARBA" id="ARBA00005862"/>
    </source>
</evidence>
<dbReference type="Pfam" id="PF03441">
    <property type="entry name" value="FAD_binding_7"/>
    <property type="match status" value="1"/>
</dbReference>
<dbReference type="InterPro" id="IPR006050">
    <property type="entry name" value="DNA_photolyase_N"/>
</dbReference>
<evidence type="ECO:0000256" key="8">
    <source>
        <dbReference type="RuleBase" id="RU004182"/>
    </source>
</evidence>
<dbReference type="GO" id="GO:0071949">
    <property type="term" value="F:FAD binding"/>
    <property type="evidence" value="ECO:0007669"/>
    <property type="project" value="TreeGrafter"/>
</dbReference>
<evidence type="ECO:0000256" key="3">
    <source>
        <dbReference type="ARBA" id="ARBA00022630"/>
    </source>
</evidence>
<dbReference type="PANTHER" id="PTHR11455:SF9">
    <property type="entry name" value="CRYPTOCHROME CIRCADIAN CLOCK 5 ISOFORM X1"/>
    <property type="match status" value="1"/>
</dbReference>
<protein>
    <submittedName>
        <fullName evidence="10">DNA photolyase family protein</fullName>
    </submittedName>
</protein>
<feature type="domain" description="Photolyase/cryptochrome alpha/beta" evidence="9">
    <location>
        <begin position="1"/>
        <end position="136"/>
    </location>
</feature>
<feature type="site" description="Electron transfer via tryptophanyl radical" evidence="7">
    <location>
        <position position="334"/>
    </location>
</feature>
<evidence type="ECO:0000256" key="4">
    <source>
        <dbReference type="ARBA" id="ARBA00022827"/>
    </source>
</evidence>